<dbReference type="EMBL" id="QTSX02001486">
    <property type="protein sequence ID" value="KAJ9081286.1"/>
    <property type="molecule type" value="Genomic_DNA"/>
</dbReference>
<feature type="non-terminal residue" evidence="1">
    <location>
        <position position="70"/>
    </location>
</feature>
<accession>A0ACC2U3L7</accession>
<keyword evidence="2" id="KW-1185">Reference proteome</keyword>
<comment type="caution">
    <text evidence="1">The sequence shown here is derived from an EMBL/GenBank/DDBJ whole genome shotgun (WGS) entry which is preliminary data.</text>
</comment>
<evidence type="ECO:0000313" key="1">
    <source>
        <dbReference type="EMBL" id="KAJ9081286.1"/>
    </source>
</evidence>
<protein>
    <submittedName>
        <fullName evidence="1">Uncharacterized protein</fullName>
    </submittedName>
</protein>
<evidence type="ECO:0000313" key="2">
    <source>
        <dbReference type="Proteomes" id="UP001165960"/>
    </source>
</evidence>
<name>A0ACC2U3L7_9FUNG</name>
<proteinExistence type="predicted"/>
<sequence>MKIFQKPEPKRCLISLNVPLYQASEQKGPAAYSTIVAMMLFKCQMPPFQPQVFAAKKPKFLYSQFIDECL</sequence>
<reference evidence="1" key="1">
    <citation type="submission" date="2022-04" db="EMBL/GenBank/DDBJ databases">
        <title>Genome of the entomopathogenic fungus Entomophthora muscae.</title>
        <authorList>
            <person name="Elya C."/>
            <person name="Lovett B.R."/>
            <person name="Lee E."/>
            <person name="Macias A.M."/>
            <person name="Hajek A.E."/>
            <person name="De Bivort B.L."/>
            <person name="Kasson M.T."/>
            <person name="De Fine Licht H.H."/>
            <person name="Stajich J.E."/>
        </authorList>
    </citation>
    <scope>NUCLEOTIDE SEQUENCE</scope>
    <source>
        <strain evidence="1">Berkeley</strain>
    </source>
</reference>
<gene>
    <name evidence="1" type="ORF">DSO57_1016305</name>
</gene>
<organism evidence="1 2">
    <name type="scientific">Entomophthora muscae</name>
    <dbReference type="NCBI Taxonomy" id="34485"/>
    <lineage>
        <taxon>Eukaryota</taxon>
        <taxon>Fungi</taxon>
        <taxon>Fungi incertae sedis</taxon>
        <taxon>Zoopagomycota</taxon>
        <taxon>Entomophthoromycotina</taxon>
        <taxon>Entomophthoromycetes</taxon>
        <taxon>Entomophthorales</taxon>
        <taxon>Entomophthoraceae</taxon>
        <taxon>Entomophthora</taxon>
    </lineage>
</organism>
<dbReference type="Proteomes" id="UP001165960">
    <property type="component" value="Unassembled WGS sequence"/>
</dbReference>